<evidence type="ECO:0000256" key="8">
    <source>
        <dbReference type="NCBIfam" id="TIGR02209"/>
    </source>
</evidence>
<keyword evidence="4 7" id="KW-1133">Transmembrane helix</keyword>
<keyword evidence="9" id="KW-0175">Coiled coil</keyword>
<evidence type="ECO:0000256" key="3">
    <source>
        <dbReference type="ARBA" id="ARBA00022692"/>
    </source>
</evidence>
<evidence type="ECO:0000313" key="10">
    <source>
        <dbReference type="EMBL" id="MEL3957130.1"/>
    </source>
</evidence>
<keyword evidence="6 7" id="KW-0131">Cell cycle</keyword>
<keyword evidence="2 7" id="KW-0132">Cell division</keyword>
<comment type="caution">
    <text evidence="10">The sequence shown here is derived from an EMBL/GenBank/DDBJ whole genome shotgun (WGS) entry which is preliminary data.</text>
</comment>
<keyword evidence="3 7" id="KW-0812">Transmembrane</keyword>
<dbReference type="GO" id="GO:0051301">
    <property type="term" value="P:cell division"/>
    <property type="evidence" value="ECO:0007669"/>
    <property type="project" value="UniProtKB-KW"/>
</dbReference>
<feature type="coiled-coil region" evidence="9">
    <location>
        <begin position="58"/>
        <end position="102"/>
    </location>
</feature>
<evidence type="ECO:0000313" key="11">
    <source>
        <dbReference type="Proteomes" id="UP001459714"/>
    </source>
</evidence>
<evidence type="ECO:0000256" key="1">
    <source>
        <dbReference type="ARBA" id="ARBA00022475"/>
    </source>
</evidence>
<reference evidence="10 11" key="1">
    <citation type="submission" date="2024-03" db="EMBL/GenBank/DDBJ databases">
        <title>Bacilli Hybrid Assemblies.</title>
        <authorList>
            <person name="Kovac J."/>
        </authorList>
    </citation>
    <scope>NUCLEOTIDE SEQUENCE [LARGE SCALE GENOMIC DNA]</scope>
    <source>
        <strain evidence="10 11">FSL M8-0022</strain>
    </source>
</reference>
<protein>
    <recommendedName>
        <fullName evidence="7 8">Cell division protein FtsL</fullName>
    </recommendedName>
</protein>
<proteinExistence type="inferred from homology"/>
<evidence type="ECO:0000256" key="5">
    <source>
        <dbReference type="ARBA" id="ARBA00023136"/>
    </source>
</evidence>
<name>A0ABU9JWC5_9BACI</name>
<dbReference type="NCBIfam" id="TIGR02209">
    <property type="entry name" value="ftsL_broad"/>
    <property type="match status" value="1"/>
</dbReference>
<dbReference type="RefSeq" id="WP_342020078.1">
    <property type="nucleotide sequence ID" value="NZ_CP155465.1"/>
</dbReference>
<evidence type="ECO:0000256" key="9">
    <source>
        <dbReference type="SAM" id="Coils"/>
    </source>
</evidence>
<organism evidence="10 11">
    <name type="scientific">Caldifermentibacillus hisashii</name>
    <dbReference type="NCBI Taxonomy" id="996558"/>
    <lineage>
        <taxon>Bacteria</taxon>
        <taxon>Bacillati</taxon>
        <taxon>Bacillota</taxon>
        <taxon>Bacilli</taxon>
        <taxon>Bacillales</taxon>
        <taxon>Bacillaceae</taxon>
        <taxon>Caldifermentibacillus</taxon>
    </lineage>
</organism>
<gene>
    <name evidence="7 10" type="primary">ftsL</name>
    <name evidence="10" type="ORF">NST17_07965</name>
</gene>
<dbReference type="EMBL" id="JBBYAK010000001">
    <property type="protein sequence ID" value="MEL3957130.1"/>
    <property type="molecule type" value="Genomic_DNA"/>
</dbReference>
<evidence type="ECO:0000256" key="2">
    <source>
        <dbReference type="ARBA" id="ARBA00022618"/>
    </source>
</evidence>
<sequence length="117" mass="13435">MSNLAKKFQSVEIQQPKTLAKPKVKKKLFTKGEKVLYILFATVVCFFSVKIVSNQAHIYQVNKEIQQVEATIEKQEKVTEDLKAQMNEYSNYKRVMQEAKEQGLKNNADNVKVVPGK</sequence>
<keyword evidence="11" id="KW-1185">Reference proteome</keyword>
<dbReference type="InterPro" id="IPR007060">
    <property type="entry name" value="FtsL/DivIC"/>
</dbReference>
<accession>A0ABU9JWC5</accession>
<keyword evidence="5 7" id="KW-0472">Membrane</keyword>
<comment type="function">
    <text evidence="7">Essential cell division protein.</text>
</comment>
<dbReference type="Pfam" id="PF04977">
    <property type="entry name" value="DivIC"/>
    <property type="match status" value="1"/>
</dbReference>
<comment type="subcellular location">
    <subcellularLocation>
        <location evidence="7">Cell membrane</location>
        <topology evidence="7">Single-pass type II membrane protein</topology>
    </subcellularLocation>
    <text evidence="7">Localizes to the division septum where it forms a ring structure.</text>
</comment>
<feature type="transmembrane region" description="Helical" evidence="7">
    <location>
        <begin position="35"/>
        <end position="53"/>
    </location>
</feature>
<evidence type="ECO:0000256" key="4">
    <source>
        <dbReference type="ARBA" id="ARBA00022989"/>
    </source>
</evidence>
<evidence type="ECO:0000256" key="6">
    <source>
        <dbReference type="ARBA" id="ARBA00023306"/>
    </source>
</evidence>
<dbReference type="HAMAP" id="MF_00910">
    <property type="entry name" value="FtsL"/>
    <property type="match status" value="1"/>
</dbReference>
<evidence type="ECO:0000256" key="7">
    <source>
        <dbReference type="HAMAP-Rule" id="MF_00910"/>
    </source>
</evidence>
<comment type="similarity">
    <text evidence="7">Belongs to the FtsL family.</text>
</comment>
<dbReference type="InterPro" id="IPR011922">
    <property type="entry name" value="Cell_div_FtsL"/>
</dbReference>
<keyword evidence="1 7" id="KW-1003">Cell membrane</keyword>
<dbReference type="Proteomes" id="UP001459714">
    <property type="component" value="Unassembled WGS sequence"/>
</dbReference>